<organism evidence="6 7">
    <name type="scientific">Microthyrium microscopicum</name>
    <dbReference type="NCBI Taxonomy" id="703497"/>
    <lineage>
        <taxon>Eukaryota</taxon>
        <taxon>Fungi</taxon>
        <taxon>Dikarya</taxon>
        <taxon>Ascomycota</taxon>
        <taxon>Pezizomycotina</taxon>
        <taxon>Dothideomycetes</taxon>
        <taxon>Dothideomycetes incertae sedis</taxon>
        <taxon>Microthyriales</taxon>
        <taxon>Microthyriaceae</taxon>
        <taxon>Microthyrium</taxon>
    </lineage>
</organism>
<evidence type="ECO:0000313" key="6">
    <source>
        <dbReference type="EMBL" id="KAF2668031.1"/>
    </source>
</evidence>
<dbReference type="Pfam" id="PF13561">
    <property type="entry name" value="adh_short_C2"/>
    <property type="match status" value="1"/>
</dbReference>
<accession>A0A6A6U8V3</accession>
<dbReference type="GO" id="GO:0048038">
    <property type="term" value="F:quinone binding"/>
    <property type="evidence" value="ECO:0007669"/>
    <property type="project" value="TreeGrafter"/>
</dbReference>
<dbReference type="Gene3D" id="3.40.50.720">
    <property type="entry name" value="NAD(P)-binding Rossmann-like Domain"/>
    <property type="match status" value="1"/>
</dbReference>
<dbReference type="GO" id="GO:0006633">
    <property type="term" value="P:fatty acid biosynthetic process"/>
    <property type="evidence" value="ECO:0007669"/>
    <property type="project" value="TreeGrafter"/>
</dbReference>
<dbReference type="PRINTS" id="PR00081">
    <property type="entry name" value="GDHRDH"/>
</dbReference>
<evidence type="ECO:0000313" key="7">
    <source>
        <dbReference type="Proteomes" id="UP000799302"/>
    </source>
</evidence>
<dbReference type="EMBL" id="MU004237">
    <property type="protein sequence ID" value="KAF2668031.1"/>
    <property type="molecule type" value="Genomic_DNA"/>
</dbReference>
<dbReference type="InterPro" id="IPR057326">
    <property type="entry name" value="KR_dom"/>
</dbReference>
<dbReference type="PANTHER" id="PTHR42760">
    <property type="entry name" value="SHORT-CHAIN DEHYDROGENASES/REDUCTASES FAMILY MEMBER"/>
    <property type="match status" value="1"/>
</dbReference>
<proteinExistence type="inferred from homology"/>
<comment type="similarity">
    <text evidence="1 4">Belongs to the short-chain dehydrogenases/reductases (SDR) family.</text>
</comment>
<feature type="domain" description="Ketoreductase" evidence="5">
    <location>
        <begin position="5"/>
        <end position="228"/>
    </location>
</feature>
<gene>
    <name evidence="6" type="ORF">BT63DRAFT_457331</name>
</gene>
<keyword evidence="7" id="KW-1185">Reference proteome</keyword>
<dbReference type="SUPFAM" id="SSF51735">
    <property type="entry name" value="NAD(P)-binding Rossmann-fold domains"/>
    <property type="match status" value="1"/>
</dbReference>
<dbReference type="PRINTS" id="PR00080">
    <property type="entry name" value="SDRFAMILY"/>
</dbReference>
<keyword evidence="3" id="KW-0560">Oxidoreductase</keyword>
<evidence type="ECO:0000259" key="5">
    <source>
        <dbReference type="SMART" id="SM00822"/>
    </source>
</evidence>
<dbReference type="PANTHER" id="PTHR42760:SF133">
    <property type="entry name" value="3-OXOACYL-[ACYL-CARRIER-PROTEIN] REDUCTASE"/>
    <property type="match status" value="1"/>
</dbReference>
<evidence type="ECO:0000256" key="3">
    <source>
        <dbReference type="ARBA" id="ARBA00023002"/>
    </source>
</evidence>
<sequence>MPRPINVLLTGGTGGLGRAIAHTFAAQRSIPFHITLLGRNEDRLRNAIADLPKRHGGSTRVHAYHVGDITAQTFWRNIPWSSNSNGADEGNSVQVPTVLVNAAGVVHRSLLPQQTEEQVQETLDVNLKATIWACQAFAQRDLVRARRKIELREEEQGGIEKVVKVVTPNIINISSLLGTHGGLGAAAYAASKAGIIGLSRALAAEYGRLGIRVNTLVPGYIDAGMAETESAEALKRIRGIVPLKRLGTAQEVADAAMFLALNDYANNCVLNLDGGLGATAGS</sequence>
<dbReference type="Proteomes" id="UP000799302">
    <property type="component" value="Unassembled WGS sequence"/>
</dbReference>
<dbReference type="InterPro" id="IPR020904">
    <property type="entry name" value="Sc_DH/Rdtase_CS"/>
</dbReference>
<name>A0A6A6U8V3_9PEZI</name>
<evidence type="ECO:0000256" key="2">
    <source>
        <dbReference type="ARBA" id="ARBA00022857"/>
    </source>
</evidence>
<dbReference type="InterPro" id="IPR036291">
    <property type="entry name" value="NAD(P)-bd_dom_sf"/>
</dbReference>
<reference evidence="6" key="1">
    <citation type="journal article" date="2020" name="Stud. Mycol.">
        <title>101 Dothideomycetes genomes: a test case for predicting lifestyles and emergence of pathogens.</title>
        <authorList>
            <person name="Haridas S."/>
            <person name="Albert R."/>
            <person name="Binder M."/>
            <person name="Bloem J."/>
            <person name="Labutti K."/>
            <person name="Salamov A."/>
            <person name="Andreopoulos B."/>
            <person name="Baker S."/>
            <person name="Barry K."/>
            <person name="Bills G."/>
            <person name="Bluhm B."/>
            <person name="Cannon C."/>
            <person name="Castanera R."/>
            <person name="Culley D."/>
            <person name="Daum C."/>
            <person name="Ezra D."/>
            <person name="Gonzalez J."/>
            <person name="Henrissat B."/>
            <person name="Kuo A."/>
            <person name="Liang C."/>
            <person name="Lipzen A."/>
            <person name="Lutzoni F."/>
            <person name="Magnuson J."/>
            <person name="Mondo S."/>
            <person name="Nolan M."/>
            <person name="Ohm R."/>
            <person name="Pangilinan J."/>
            <person name="Park H.-J."/>
            <person name="Ramirez L."/>
            <person name="Alfaro M."/>
            <person name="Sun H."/>
            <person name="Tritt A."/>
            <person name="Yoshinaga Y."/>
            <person name="Zwiers L.-H."/>
            <person name="Turgeon B."/>
            <person name="Goodwin S."/>
            <person name="Spatafora J."/>
            <person name="Crous P."/>
            <person name="Grigoriev I."/>
        </authorList>
    </citation>
    <scope>NUCLEOTIDE SEQUENCE</scope>
    <source>
        <strain evidence="6">CBS 115976</strain>
    </source>
</reference>
<dbReference type="Pfam" id="PF00106">
    <property type="entry name" value="adh_short"/>
    <property type="match status" value="1"/>
</dbReference>
<dbReference type="InterPro" id="IPR002347">
    <property type="entry name" value="SDR_fam"/>
</dbReference>
<dbReference type="GO" id="GO:0016616">
    <property type="term" value="F:oxidoreductase activity, acting on the CH-OH group of donors, NAD or NADP as acceptor"/>
    <property type="evidence" value="ECO:0007669"/>
    <property type="project" value="TreeGrafter"/>
</dbReference>
<dbReference type="SMART" id="SM00822">
    <property type="entry name" value="PKS_KR"/>
    <property type="match status" value="1"/>
</dbReference>
<keyword evidence="2" id="KW-0521">NADP</keyword>
<evidence type="ECO:0000256" key="1">
    <source>
        <dbReference type="ARBA" id="ARBA00006484"/>
    </source>
</evidence>
<dbReference type="OrthoDB" id="1669814at2759"/>
<dbReference type="PROSITE" id="PS00061">
    <property type="entry name" value="ADH_SHORT"/>
    <property type="match status" value="1"/>
</dbReference>
<protein>
    <submittedName>
        <fullName evidence="6">NAD(P)-binding protein</fullName>
    </submittedName>
</protein>
<evidence type="ECO:0000256" key="4">
    <source>
        <dbReference type="RuleBase" id="RU000363"/>
    </source>
</evidence>
<dbReference type="AlphaFoldDB" id="A0A6A6U8V3"/>